<dbReference type="InterPro" id="IPR036426">
    <property type="entry name" value="Bulb-type_lectin_dom_sf"/>
</dbReference>
<dbReference type="Proteomes" id="UP001161247">
    <property type="component" value="Chromosome 1"/>
</dbReference>
<evidence type="ECO:0000256" key="5">
    <source>
        <dbReference type="ARBA" id="ARBA00047899"/>
    </source>
</evidence>
<proteinExistence type="predicted"/>
<reference evidence="10" key="1">
    <citation type="submission" date="2023-03" db="EMBL/GenBank/DDBJ databases">
        <authorList>
            <person name="Julca I."/>
        </authorList>
    </citation>
    <scope>NUCLEOTIDE SEQUENCE</scope>
</reference>
<dbReference type="PANTHER" id="PTHR32444:SF63">
    <property type="entry name" value="G-TYPE LECTIN S-RECEPTOR-LIKE SERINE_THREONINE-PROTEIN KINASE RKS1"/>
    <property type="match status" value="1"/>
</dbReference>
<dbReference type="InterPro" id="IPR001480">
    <property type="entry name" value="Bulb-type_lectin_dom"/>
</dbReference>
<dbReference type="EC" id="2.7.11.1" evidence="1"/>
<dbReference type="PROSITE" id="PS50948">
    <property type="entry name" value="PAN"/>
    <property type="match status" value="1"/>
</dbReference>
<evidence type="ECO:0000259" key="8">
    <source>
        <dbReference type="PROSITE" id="PS50026"/>
    </source>
</evidence>
<comment type="caution">
    <text evidence="7">Lacks conserved residue(s) required for the propagation of feature annotation.</text>
</comment>
<dbReference type="PANTHER" id="PTHR32444">
    <property type="entry name" value="BULB-TYPE LECTIN DOMAIN-CONTAINING PROTEIN"/>
    <property type="match status" value="1"/>
</dbReference>
<comment type="catalytic activity">
    <reaction evidence="6">
        <text>L-seryl-[protein] + ATP = O-phospho-L-seryl-[protein] + ADP + H(+)</text>
        <dbReference type="Rhea" id="RHEA:17989"/>
        <dbReference type="Rhea" id="RHEA-COMP:9863"/>
        <dbReference type="Rhea" id="RHEA-COMP:11604"/>
        <dbReference type="ChEBI" id="CHEBI:15378"/>
        <dbReference type="ChEBI" id="CHEBI:29999"/>
        <dbReference type="ChEBI" id="CHEBI:30616"/>
        <dbReference type="ChEBI" id="CHEBI:83421"/>
        <dbReference type="ChEBI" id="CHEBI:456216"/>
        <dbReference type="EC" id="2.7.11.1"/>
    </reaction>
</comment>
<dbReference type="InterPro" id="IPR000858">
    <property type="entry name" value="S_locus_glycoprot_dom"/>
</dbReference>
<gene>
    <name evidence="10" type="ORF">OLC1_LOCUS443</name>
</gene>
<dbReference type="EMBL" id="OX459118">
    <property type="protein sequence ID" value="CAI9087680.1"/>
    <property type="molecule type" value="Genomic_DNA"/>
</dbReference>
<evidence type="ECO:0000313" key="10">
    <source>
        <dbReference type="EMBL" id="CAI9087680.1"/>
    </source>
</evidence>
<dbReference type="InterPro" id="IPR000742">
    <property type="entry name" value="EGF"/>
</dbReference>
<name>A0AAV1BWQ5_OLDCO</name>
<keyword evidence="7" id="KW-0245">EGF-like domain</keyword>
<keyword evidence="2" id="KW-0732">Signal</keyword>
<dbReference type="Pfam" id="PF08276">
    <property type="entry name" value="PAN_2"/>
    <property type="match status" value="1"/>
</dbReference>
<feature type="domain" description="EGF-like" evidence="8">
    <location>
        <begin position="167"/>
        <end position="206"/>
    </location>
</feature>
<evidence type="ECO:0000259" key="9">
    <source>
        <dbReference type="PROSITE" id="PS50948"/>
    </source>
</evidence>
<keyword evidence="3" id="KW-1015">Disulfide bond</keyword>
<evidence type="ECO:0000256" key="1">
    <source>
        <dbReference type="ARBA" id="ARBA00012513"/>
    </source>
</evidence>
<organism evidence="10 11">
    <name type="scientific">Oldenlandia corymbosa var. corymbosa</name>
    <dbReference type="NCBI Taxonomy" id="529605"/>
    <lineage>
        <taxon>Eukaryota</taxon>
        <taxon>Viridiplantae</taxon>
        <taxon>Streptophyta</taxon>
        <taxon>Embryophyta</taxon>
        <taxon>Tracheophyta</taxon>
        <taxon>Spermatophyta</taxon>
        <taxon>Magnoliopsida</taxon>
        <taxon>eudicotyledons</taxon>
        <taxon>Gunneridae</taxon>
        <taxon>Pentapetalae</taxon>
        <taxon>asterids</taxon>
        <taxon>lamiids</taxon>
        <taxon>Gentianales</taxon>
        <taxon>Rubiaceae</taxon>
        <taxon>Rubioideae</taxon>
        <taxon>Spermacoceae</taxon>
        <taxon>Hedyotis-Oldenlandia complex</taxon>
        <taxon>Oldenlandia</taxon>
    </lineage>
</organism>
<evidence type="ECO:0000256" key="7">
    <source>
        <dbReference type="PROSITE-ProRule" id="PRU00076"/>
    </source>
</evidence>
<dbReference type="GO" id="GO:0048544">
    <property type="term" value="P:recognition of pollen"/>
    <property type="evidence" value="ECO:0007669"/>
    <property type="project" value="InterPro"/>
</dbReference>
<dbReference type="SUPFAM" id="SSF51110">
    <property type="entry name" value="alpha-D-mannose-specific plant lectins"/>
    <property type="match status" value="1"/>
</dbReference>
<dbReference type="AlphaFoldDB" id="A0AAV1BWQ5"/>
<sequence length="391" mass="43690">MPPIHRPLMETGNLVLFGGGQNRGIISWQSFDYPTNTLLPHMKEGVNLTSGFQWRLTSWKSKDDPGTGNFGDMMDLNGSPQIFLYKNSEKIWRSGPFNGIQLNGIPDMTTYLIFRMLYVDNEDAFSVSYSVSDPTFFSRLTISESGTVERLTWQESQQRWVRFWSAPMDDCDHYRHCGSFGLCDPYRSNEFECKCLPGYEPKVESEWYLKDAINGCRRKPGEQICGNTSADVGFIKLTSVKVPDTRNAMANRTLGLKDCEDLCLKNCSCTAYASANVSDGGSGCLTWYGDLIDTRQFSNAGQDVYIRVSASELEIGQQKADNHPGIISRSGSVINFRNLFDIVEAQSTNSVLPQPNQPTSSYTVMSVNSAENPTSTKESTNEITLTVIEGR</sequence>
<dbReference type="GO" id="GO:0004674">
    <property type="term" value="F:protein serine/threonine kinase activity"/>
    <property type="evidence" value="ECO:0007669"/>
    <property type="project" value="UniProtKB-EC"/>
</dbReference>
<dbReference type="PROSITE" id="PS50026">
    <property type="entry name" value="EGF_3"/>
    <property type="match status" value="1"/>
</dbReference>
<evidence type="ECO:0000313" key="11">
    <source>
        <dbReference type="Proteomes" id="UP001161247"/>
    </source>
</evidence>
<evidence type="ECO:0000256" key="4">
    <source>
        <dbReference type="ARBA" id="ARBA00023180"/>
    </source>
</evidence>
<evidence type="ECO:0000256" key="3">
    <source>
        <dbReference type="ARBA" id="ARBA00023157"/>
    </source>
</evidence>
<dbReference type="InterPro" id="IPR003609">
    <property type="entry name" value="Pan_app"/>
</dbReference>
<keyword evidence="11" id="KW-1185">Reference proteome</keyword>
<dbReference type="Pfam" id="PF01453">
    <property type="entry name" value="B_lectin"/>
    <property type="match status" value="1"/>
</dbReference>
<dbReference type="SMART" id="SM00473">
    <property type="entry name" value="PAN_AP"/>
    <property type="match status" value="1"/>
</dbReference>
<keyword evidence="4" id="KW-0325">Glycoprotein</keyword>
<comment type="catalytic activity">
    <reaction evidence="5">
        <text>L-threonyl-[protein] + ATP = O-phospho-L-threonyl-[protein] + ADP + H(+)</text>
        <dbReference type="Rhea" id="RHEA:46608"/>
        <dbReference type="Rhea" id="RHEA-COMP:11060"/>
        <dbReference type="Rhea" id="RHEA-COMP:11605"/>
        <dbReference type="ChEBI" id="CHEBI:15378"/>
        <dbReference type="ChEBI" id="CHEBI:30013"/>
        <dbReference type="ChEBI" id="CHEBI:30616"/>
        <dbReference type="ChEBI" id="CHEBI:61977"/>
        <dbReference type="ChEBI" id="CHEBI:456216"/>
        <dbReference type="EC" id="2.7.11.1"/>
    </reaction>
</comment>
<evidence type="ECO:0000256" key="6">
    <source>
        <dbReference type="ARBA" id="ARBA00048679"/>
    </source>
</evidence>
<evidence type="ECO:0000256" key="2">
    <source>
        <dbReference type="ARBA" id="ARBA00022729"/>
    </source>
</evidence>
<protein>
    <recommendedName>
        <fullName evidence="1">non-specific serine/threonine protein kinase</fullName>
        <ecNumber evidence="1">2.7.11.1</ecNumber>
    </recommendedName>
</protein>
<feature type="domain" description="Apple" evidence="9">
    <location>
        <begin position="225"/>
        <end position="309"/>
    </location>
</feature>
<dbReference type="CDD" id="cd01098">
    <property type="entry name" value="PAN_AP_plant"/>
    <property type="match status" value="1"/>
</dbReference>
<accession>A0AAV1BWQ5</accession>
<dbReference type="Pfam" id="PF00954">
    <property type="entry name" value="S_locus_glycop"/>
    <property type="match status" value="1"/>
</dbReference>